<name>H8L453_FRAAD</name>
<proteinExistence type="predicted"/>
<evidence type="ECO:0000259" key="1">
    <source>
        <dbReference type="PROSITE" id="PS50883"/>
    </source>
</evidence>
<dbReference type="EMBL" id="CP003350">
    <property type="protein sequence ID" value="AFC86529.1"/>
    <property type="molecule type" value="Genomic_DNA"/>
</dbReference>
<keyword evidence="3" id="KW-1185">Reference proteome</keyword>
<dbReference type="Pfam" id="PF00563">
    <property type="entry name" value="EAL"/>
    <property type="match status" value="1"/>
</dbReference>
<sequence>MTMLKVVDKVRPLDQIESWFSDEDLMACFQAGQVFNVAQPVVGADGLVAGIELLLRLNYPGLGVVAAGRFMKNIRERDSYFAILQASLDAAERIIHMGIRDVTIAINISEHDLLNPAVFPLLKARARTLIRSRCAIVFEISESIDFATNERLELATRKISRLGYEFTLDDFLSVYSTTFPIRHFDLRAIKLDMSICTSYRTSVKDFALIKTIVYYCRLMGVSLIAEGVEDRDQFIELRAMGMQKFQGYLFSKPVEIERLVSRMIELGYAKRQRRASMSEASWRDAHDLSVI</sequence>
<dbReference type="OrthoDB" id="1673646at2"/>
<dbReference type="SMART" id="SM00052">
    <property type="entry name" value="EAL"/>
    <property type="match status" value="1"/>
</dbReference>
<dbReference type="SUPFAM" id="SSF141868">
    <property type="entry name" value="EAL domain-like"/>
    <property type="match status" value="1"/>
</dbReference>
<accession>H8L453</accession>
<dbReference type="InterPro" id="IPR001633">
    <property type="entry name" value="EAL_dom"/>
</dbReference>
<feature type="domain" description="EAL" evidence="1">
    <location>
        <begin position="18"/>
        <end position="267"/>
    </location>
</feature>
<dbReference type="PANTHER" id="PTHR33121:SF79">
    <property type="entry name" value="CYCLIC DI-GMP PHOSPHODIESTERASE PDED-RELATED"/>
    <property type="match status" value="1"/>
</dbReference>
<dbReference type="Proteomes" id="UP000005234">
    <property type="component" value="Chromosome"/>
</dbReference>
<dbReference type="PROSITE" id="PS50883">
    <property type="entry name" value="EAL"/>
    <property type="match status" value="1"/>
</dbReference>
<dbReference type="KEGG" id="fau:Fraau_2147"/>
<dbReference type="CDD" id="cd01948">
    <property type="entry name" value="EAL"/>
    <property type="match status" value="1"/>
</dbReference>
<dbReference type="STRING" id="767434.Fraau_2147"/>
<dbReference type="Gene3D" id="3.20.20.450">
    <property type="entry name" value="EAL domain"/>
    <property type="match status" value="1"/>
</dbReference>
<dbReference type="RefSeq" id="WP_014403532.1">
    <property type="nucleotide sequence ID" value="NC_017033.1"/>
</dbReference>
<evidence type="ECO:0000313" key="3">
    <source>
        <dbReference type="Proteomes" id="UP000005234"/>
    </source>
</evidence>
<dbReference type="GO" id="GO:0071111">
    <property type="term" value="F:cyclic-guanylate-specific phosphodiesterase activity"/>
    <property type="evidence" value="ECO:0007669"/>
    <property type="project" value="InterPro"/>
</dbReference>
<dbReference type="eggNOG" id="COG2200">
    <property type="taxonomic scope" value="Bacteria"/>
</dbReference>
<organism evidence="2 3">
    <name type="scientific">Frateuria aurantia (strain ATCC 33424 / DSM 6220 / KCTC 2777 / LMG 1558 / NBRC 3245 / NCIMB 13370)</name>
    <name type="common">Acetobacter aurantius</name>
    <dbReference type="NCBI Taxonomy" id="767434"/>
    <lineage>
        <taxon>Bacteria</taxon>
        <taxon>Pseudomonadati</taxon>
        <taxon>Pseudomonadota</taxon>
        <taxon>Gammaproteobacteria</taxon>
        <taxon>Lysobacterales</taxon>
        <taxon>Rhodanobacteraceae</taxon>
        <taxon>Frateuria</taxon>
    </lineage>
</organism>
<dbReference type="InterPro" id="IPR035919">
    <property type="entry name" value="EAL_sf"/>
</dbReference>
<dbReference type="AlphaFoldDB" id="H8L453"/>
<dbReference type="PANTHER" id="PTHR33121">
    <property type="entry name" value="CYCLIC DI-GMP PHOSPHODIESTERASE PDEF"/>
    <property type="match status" value="1"/>
</dbReference>
<dbReference type="HOGENOM" id="CLU_000445_70_50_6"/>
<reference evidence="2" key="1">
    <citation type="submission" date="2012-02" db="EMBL/GenBank/DDBJ databases">
        <title>The complete genome of Frateuria aurantia DSM 6220.</title>
        <authorList>
            <consortium name="US DOE Joint Genome Institute (JGI-PGF)"/>
            <person name="Lucas S."/>
            <person name="Copeland A."/>
            <person name="Lapidus A."/>
            <person name="Glavina del Rio T."/>
            <person name="Dalin E."/>
            <person name="Tice H."/>
            <person name="Bruce D."/>
            <person name="Goodwin L."/>
            <person name="Pitluck S."/>
            <person name="Peters L."/>
            <person name="Ovchinnikova G."/>
            <person name="Teshima H."/>
            <person name="Kyrpides N."/>
            <person name="Mavromatis K."/>
            <person name="Ivanova N."/>
            <person name="Brettin T."/>
            <person name="Detter J.C."/>
            <person name="Han C."/>
            <person name="Larimer F."/>
            <person name="Land M."/>
            <person name="Hauser L."/>
            <person name="Markowitz V."/>
            <person name="Cheng J.-F."/>
            <person name="Hugenholtz P."/>
            <person name="Woyke T."/>
            <person name="Wu D."/>
            <person name="Brambilla E."/>
            <person name="Klenk H.-P."/>
            <person name="Eisen J.A."/>
        </authorList>
    </citation>
    <scope>NUCLEOTIDE SEQUENCE</scope>
    <source>
        <strain evidence="2">DSM 6220</strain>
    </source>
</reference>
<gene>
    <name evidence="2" type="ordered locus">Fraau_2147</name>
</gene>
<protein>
    <submittedName>
        <fullName evidence="2">EAL domain-containing protein</fullName>
    </submittedName>
</protein>
<dbReference type="InterPro" id="IPR050706">
    <property type="entry name" value="Cyclic-di-GMP_PDE-like"/>
</dbReference>
<evidence type="ECO:0000313" key="2">
    <source>
        <dbReference type="EMBL" id="AFC86529.1"/>
    </source>
</evidence>